<reference evidence="1 2" key="1">
    <citation type="submission" date="2015-04" db="EMBL/GenBank/DDBJ databases">
        <title>Draft genome of the roundworm Trichinella nativa.</title>
        <authorList>
            <person name="Mitreva M."/>
        </authorList>
    </citation>
    <scope>NUCLEOTIDE SEQUENCE [LARGE SCALE GENOMIC DNA]</scope>
    <source>
        <strain evidence="1 2">ISS45</strain>
    </source>
</reference>
<proteinExistence type="predicted"/>
<protein>
    <submittedName>
        <fullName evidence="1">Uncharacterized protein</fullName>
    </submittedName>
</protein>
<dbReference type="EMBL" id="LVZM01000842">
    <property type="protein sequence ID" value="OUC49487.1"/>
    <property type="molecule type" value="Genomic_DNA"/>
</dbReference>
<evidence type="ECO:0000313" key="2">
    <source>
        <dbReference type="Proteomes" id="UP000243006"/>
    </source>
</evidence>
<dbReference type="AlphaFoldDB" id="A0A1Y3F0C9"/>
<evidence type="ECO:0000313" key="1">
    <source>
        <dbReference type="EMBL" id="OUC49487.1"/>
    </source>
</evidence>
<organism evidence="1 2">
    <name type="scientific">Trichinella nativa</name>
    <dbReference type="NCBI Taxonomy" id="6335"/>
    <lineage>
        <taxon>Eukaryota</taxon>
        <taxon>Metazoa</taxon>
        <taxon>Ecdysozoa</taxon>
        <taxon>Nematoda</taxon>
        <taxon>Enoplea</taxon>
        <taxon>Dorylaimia</taxon>
        <taxon>Trichinellida</taxon>
        <taxon>Trichinellidae</taxon>
        <taxon>Trichinella</taxon>
    </lineage>
</organism>
<accession>A0A1Y3F0C9</accession>
<sequence>MKFNTNAPSVLLPYHKLDKTRNSNSIESSGVYMPCDNSVRIEKDKLCMNYTFRRFHFIQQTPEFAFAPHLSLFMHHIHPEQNADGASVSPKSFPSQLSLLRNFFQKCIIYQSKNHTHSIQTGSSRSSISQSTPLLYYSSVRMQKP</sequence>
<gene>
    <name evidence="1" type="ORF">D917_05341</name>
</gene>
<comment type="caution">
    <text evidence="1">The sequence shown here is derived from an EMBL/GenBank/DDBJ whole genome shotgun (WGS) entry which is preliminary data.</text>
</comment>
<name>A0A1Y3F0C9_9BILA</name>
<dbReference type="Proteomes" id="UP000243006">
    <property type="component" value="Unassembled WGS sequence"/>
</dbReference>